<evidence type="ECO:0000256" key="6">
    <source>
        <dbReference type="ARBA" id="ARBA00022946"/>
    </source>
</evidence>
<dbReference type="InterPro" id="IPR016171">
    <property type="entry name" value="Vanillyl_alc_oxidase_C-sub2"/>
</dbReference>
<dbReference type="Proteomes" id="UP001182556">
    <property type="component" value="Unassembled WGS sequence"/>
</dbReference>
<gene>
    <name evidence="14" type="ORF">DB88DRAFT_501523</name>
</gene>
<comment type="cofactor">
    <cofactor evidence="1">
        <name>FAD</name>
        <dbReference type="ChEBI" id="CHEBI:57692"/>
    </cofactor>
</comment>
<dbReference type="InterPro" id="IPR016169">
    <property type="entry name" value="FAD-bd_PCMH_sub2"/>
</dbReference>
<evidence type="ECO:0000256" key="9">
    <source>
        <dbReference type="ARBA" id="ARBA00038897"/>
    </source>
</evidence>
<proteinExistence type="inferred from homology"/>
<dbReference type="PANTHER" id="PTHR11748:SF111">
    <property type="entry name" value="D-LACTATE DEHYDROGENASE, MITOCHONDRIAL-RELATED"/>
    <property type="match status" value="1"/>
</dbReference>
<dbReference type="InterPro" id="IPR016166">
    <property type="entry name" value="FAD-bd_PCMH"/>
</dbReference>
<evidence type="ECO:0000256" key="2">
    <source>
        <dbReference type="ARBA" id="ARBA00004173"/>
    </source>
</evidence>
<dbReference type="Pfam" id="PF01565">
    <property type="entry name" value="FAD_binding_4"/>
    <property type="match status" value="1"/>
</dbReference>
<protein>
    <recommendedName>
        <fullName evidence="9">D-lactate dehydrogenase (cytochrome)</fullName>
        <ecNumber evidence="9">1.1.2.4</ecNumber>
    </recommendedName>
</protein>
<keyword evidence="8" id="KW-0496">Mitochondrion</keyword>
<dbReference type="GO" id="GO:0008720">
    <property type="term" value="F:D-lactate dehydrogenase (NAD+) activity"/>
    <property type="evidence" value="ECO:0007669"/>
    <property type="project" value="TreeGrafter"/>
</dbReference>
<keyword evidence="12" id="KW-0812">Transmembrane</keyword>
<dbReference type="Gene3D" id="3.30.70.2740">
    <property type="match status" value="1"/>
</dbReference>
<comment type="catalytic activity">
    <reaction evidence="10">
        <text>(R)-lactate + 2 Fe(III)-[cytochrome c] = 2 Fe(II)-[cytochrome c] + pyruvate + 2 H(+)</text>
        <dbReference type="Rhea" id="RHEA:13521"/>
        <dbReference type="Rhea" id="RHEA-COMP:10350"/>
        <dbReference type="Rhea" id="RHEA-COMP:14399"/>
        <dbReference type="ChEBI" id="CHEBI:15361"/>
        <dbReference type="ChEBI" id="CHEBI:15378"/>
        <dbReference type="ChEBI" id="CHEBI:16004"/>
        <dbReference type="ChEBI" id="CHEBI:29033"/>
        <dbReference type="ChEBI" id="CHEBI:29034"/>
        <dbReference type="EC" id="1.1.2.4"/>
    </reaction>
</comment>
<keyword evidence="12" id="KW-0472">Membrane</keyword>
<comment type="subcellular location">
    <subcellularLocation>
        <location evidence="2">Mitochondrion</location>
    </subcellularLocation>
</comment>
<feature type="transmembrane region" description="Helical" evidence="12">
    <location>
        <begin position="77"/>
        <end position="97"/>
    </location>
</feature>
<dbReference type="GO" id="GO:0004458">
    <property type="term" value="F:D-lactate dehydrogenase (cytochrome) activity"/>
    <property type="evidence" value="ECO:0007669"/>
    <property type="project" value="UniProtKB-EC"/>
</dbReference>
<dbReference type="Pfam" id="PF02913">
    <property type="entry name" value="FAD-oxidase_C"/>
    <property type="match status" value="1"/>
</dbReference>
<dbReference type="FunFam" id="3.30.465.10:FF:000014">
    <property type="entry name" value="D-lactate dehydrogenase (Cytochrome), putative"/>
    <property type="match status" value="1"/>
</dbReference>
<comment type="similarity">
    <text evidence="3">Belongs to the FAD-binding oxidoreductase/transferase type 4 family.</text>
</comment>
<evidence type="ECO:0000313" key="14">
    <source>
        <dbReference type="EMBL" id="KAK1920924.1"/>
    </source>
</evidence>
<sequence length="609" mass="66075">MRSIQPIQRSFSLARTPLAPRSRAPPAFSSLHLRHQSTQSPRQPNLGTYKVQGGPVPRPKPLSLPSGGQPRARWVQIMVNGQLIFGGVVLLAVGYYIGTNRAPPAPLAPPAGLQPSIVAIAAQESNQPQYGSLEDYKALIGELRLRWNSKGKEDKVSTDKEDLETHGVSDWSYHEAKRPTVVVWAESTEEVQEVVLLARKWKVPITPFAGGTSLEGHFSSPYGGISLDLSLMDKIISVSTADADAVVQPGVKWEDLNKHLADQKIDLFFPLDPGPGATIGGMAGTGCSGTNAVRYGTAKAEWFLNLTVVLPTGEVIKTRQRARKSSAGWDTTKLFIGAEGTLGIVTEATVRLAPLLPTKCAVVTFDNVEAAVSAATEVVNKGFPVQCVEFLDARTMKAINQGGLTGKSYKEVDSLFFKFQGSDEAMSQVAKGVQAVTKKFGGANFEFSKTDKEATDLWQGRKAALWSVLALRDGSKVWTTDVCVPISKLPRLIRETSEDFEKRGITACHFGHVGDGNVHSLALFTNEKELEVVKEAVHEMVHRAIRLEGTCTGEHGVGIGKVEYLDEELGRGTVNLMETVKRTLDPGNLFNPGKIYPHIKPDLPRGVEV</sequence>
<dbReference type="PROSITE" id="PS51387">
    <property type="entry name" value="FAD_PCMH"/>
    <property type="match status" value="1"/>
</dbReference>
<feature type="domain" description="FAD-binding PCMH-type" evidence="13">
    <location>
        <begin position="174"/>
        <end position="355"/>
    </location>
</feature>
<evidence type="ECO:0000256" key="12">
    <source>
        <dbReference type="SAM" id="Phobius"/>
    </source>
</evidence>
<evidence type="ECO:0000256" key="8">
    <source>
        <dbReference type="ARBA" id="ARBA00023128"/>
    </source>
</evidence>
<dbReference type="FunFam" id="3.30.70.2740:FF:000001">
    <property type="entry name" value="D-lactate dehydrogenase mitochondrial"/>
    <property type="match status" value="1"/>
</dbReference>
<evidence type="ECO:0000256" key="7">
    <source>
        <dbReference type="ARBA" id="ARBA00023002"/>
    </source>
</evidence>
<feature type="region of interest" description="Disordered" evidence="11">
    <location>
        <begin position="1"/>
        <end position="67"/>
    </location>
</feature>
<dbReference type="GO" id="GO:1903457">
    <property type="term" value="P:lactate catabolic process"/>
    <property type="evidence" value="ECO:0007669"/>
    <property type="project" value="TreeGrafter"/>
</dbReference>
<keyword evidence="6" id="KW-0809">Transit peptide</keyword>
<dbReference type="Gene3D" id="3.30.465.10">
    <property type="match status" value="1"/>
</dbReference>
<name>A0AAD9FLN1_PAPLA</name>
<dbReference type="GO" id="GO:0071949">
    <property type="term" value="F:FAD binding"/>
    <property type="evidence" value="ECO:0007669"/>
    <property type="project" value="InterPro"/>
</dbReference>
<dbReference type="EC" id="1.1.2.4" evidence="9"/>
<dbReference type="Gene3D" id="1.10.45.10">
    <property type="entry name" value="Vanillyl-alcohol Oxidase, Chain A, domain 4"/>
    <property type="match status" value="1"/>
</dbReference>
<dbReference type="SUPFAM" id="SSF56176">
    <property type="entry name" value="FAD-binding/transporter-associated domain-like"/>
    <property type="match status" value="1"/>
</dbReference>
<dbReference type="FunFam" id="1.10.45.10:FF:000001">
    <property type="entry name" value="D-lactate dehydrogenase mitochondrial"/>
    <property type="match status" value="1"/>
</dbReference>
<organism evidence="14 15">
    <name type="scientific">Papiliotrema laurentii</name>
    <name type="common">Cryptococcus laurentii</name>
    <dbReference type="NCBI Taxonomy" id="5418"/>
    <lineage>
        <taxon>Eukaryota</taxon>
        <taxon>Fungi</taxon>
        <taxon>Dikarya</taxon>
        <taxon>Basidiomycota</taxon>
        <taxon>Agaricomycotina</taxon>
        <taxon>Tremellomycetes</taxon>
        <taxon>Tremellales</taxon>
        <taxon>Rhynchogastremaceae</taxon>
        <taxon>Papiliotrema</taxon>
    </lineage>
</organism>
<feature type="compositionally biased region" description="Polar residues" evidence="11">
    <location>
        <begin position="36"/>
        <end position="46"/>
    </location>
</feature>
<feature type="compositionally biased region" description="Polar residues" evidence="11">
    <location>
        <begin position="1"/>
        <end position="13"/>
    </location>
</feature>
<evidence type="ECO:0000256" key="3">
    <source>
        <dbReference type="ARBA" id="ARBA00008000"/>
    </source>
</evidence>
<evidence type="ECO:0000256" key="11">
    <source>
        <dbReference type="SAM" id="MobiDB-lite"/>
    </source>
</evidence>
<dbReference type="EMBL" id="JAODAN010000012">
    <property type="protein sequence ID" value="KAK1920924.1"/>
    <property type="molecule type" value="Genomic_DNA"/>
</dbReference>
<keyword evidence="12" id="KW-1133">Transmembrane helix</keyword>
<dbReference type="PANTHER" id="PTHR11748">
    <property type="entry name" value="D-LACTATE DEHYDROGENASE"/>
    <property type="match status" value="1"/>
</dbReference>
<evidence type="ECO:0000256" key="1">
    <source>
        <dbReference type="ARBA" id="ARBA00001974"/>
    </source>
</evidence>
<dbReference type="GO" id="GO:0005739">
    <property type="term" value="C:mitochondrion"/>
    <property type="evidence" value="ECO:0007669"/>
    <property type="project" value="UniProtKB-SubCell"/>
</dbReference>
<dbReference type="SUPFAM" id="SSF55103">
    <property type="entry name" value="FAD-linked oxidases, C-terminal domain"/>
    <property type="match status" value="1"/>
</dbReference>
<dbReference type="AlphaFoldDB" id="A0AAD9FLN1"/>
<keyword evidence="5" id="KW-0274">FAD</keyword>
<keyword evidence="7" id="KW-0560">Oxidoreductase</keyword>
<dbReference type="InterPro" id="IPR004113">
    <property type="entry name" value="FAD-bd_oxidored_4_C"/>
</dbReference>
<reference evidence="14" key="1">
    <citation type="submission" date="2023-02" db="EMBL/GenBank/DDBJ databases">
        <title>Identification and recombinant expression of a fungal hydrolase from Papiliotrema laurentii that hydrolyzes apple cutin and clears colloidal polyester polyurethane.</title>
        <authorList>
            <consortium name="DOE Joint Genome Institute"/>
            <person name="Roman V.A."/>
            <person name="Bojanowski C."/>
            <person name="Crable B.R."/>
            <person name="Wagner D.N."/>
            <person name="Hung C.S."/>
            <person name="Nadeau L.J."/>
            <person name="Schratz L."/>
            <person name="Haridas S."/>
            <person name="Pangilinan J."/>
            <person name="Lipzen A."/>
            <person name="Na H."/>
            <person name="Yan M."/>
            <person name="Ng V."/>
            <person name="Grigoriev I.V."/>
            <person name="Spatafora J.W."/>
            <person name="Barlow D."/>
            <person name="Biffinger J."/>
            <person name="Kelley-Loughnane N."/>
            <person name="Varaljay V.A."/>
            <person name="Crookes-Goodson W.J."/>
        </authorList>
    </citation>
    <scope>NUCLEOTIDE SEQUENCE</scope>
    <source>
        <strain evidence="14">5307AH</strain>
    </source>
</reference>
<evidence type="ECO:0000259" key="13">
    <source>
        <dbReference type="PROSITE" id="PS51387"/>
    </source>
</evidence>
<dbReference type="InterPro" id="IPR036318">
    <property type="entry name" value="FAD-bd_PCMH-like_sf"/>
</dbReference>
<evidence type="ECO:0000313" key="15">
    <source>
        <dbReference type="Proteomes" id="UP001182556"/>
    </source>
</evidence>
<evidence type="ECO:0000256" key="5">
    <source>
        <dbReference type="ARBA" id="ARBA00022827"/>
    </source>
</evidence>
<evidence type="ECO:0000256" key="4">
    <source>
        <dbReference type="ARBA" id="ARBA00022630"/>
    </source>
</evidence>
<keyword evidence="15" id="KW-1185">Reference proteome</keyword>
<dbReference type="InterPro" id="IPR006094">
    <property type="entry name" value="Oxid_FAD_bind_N"/>
</dbReference>
<dbReference type="InterPro" id="IPR016164">
    <property type="entry name" value="FAD-linked_Oxase-like_C"/>
</dbReference>
<accession>A0AAD9FLN1</accession>
<keyword evidence="4" id="KW-0285">Flavoprotein</keyword>
<evidence type="ECO:0000256" key="10">
    <source>
        <dbReference type="ARBA" id="ARBA00051436"/>
    </source>
</evidence>
<comment type="caution">
    <text evidence="14">The sequence shown here is derived from an EMBL/GenBank/DDBJ whole genome shotgun (WGS) entry which is preliminary data.</text>
</comment>